<organism evidence="2 3">
    <name type="scientific">Cyclotella atomus</name>
    <dbReference type="NCBI Taxonomy" id="382360"/>
    <lineage>
        <taxon>Eukaryota</taxon>
        <taxon>Sar</taxon>
        <taxon>Stramenopiles</taxon>
        <taxon>Ochrophyta</taxon>
        <taxon>Bacillariophyta</taxon>
        <taxon>Coscinodiscophyceae</taxon>
        <taxon>Thalassiosirophycidae</taxon>
        <taxon>Stephanodiscales</taxon>
        <taxon>Stephanodiscaceae</taxon>
        <taxon>Cyclotella</taxon>
    </lineage>
</organism>
<feature type="region of interest" description="Disordered" evidence="1">
    <location>
        <begin position="135"/>
        <end position="208"/>
    </location>
</feature>
<dbReference type="Proteomes" id="UP001530400">
    <property type="component" value="Unassembled WGS sequence"/>
</dbReference>
<sequence>MAALPPLKDGSRGILYQCHMQYLKSREGRDNSRKTRRKGVDEPFSCLDERVHGPCSSDILLPPSELMTRSEAFRFAYWKHHREPTMRSIKKLEFGHDESHARLSKKRKEILSRIEASNRAKKELELRRRAERVMNHSLESMDDDSVEESDAESSFVQSNLPQLPSQDQDDHTAMSPLSVSNRRKGSRASMLSGVKREDTAKTILPPISSKRSTMIKRIDDSRGKENTNSAFSFLSEWGNVKKVKD</sequence>
<dbReference type="EMBL" id="JALLPJ020000677">
    <property type="protein sequence ID" value="KAL3785795.1"/>
    <property type="molecule type" value="Genomic_DNA"/>
</dbReference>
<evidence type="ECO:0000313" key="3">
    <source>
        <dbReference type="Proteomes" id="UP001530400"/>
    </source>
</evidence>
<evidence type="ECO:0000256" key="1">
    <source>
        <dbReference type="SAM" id="MobiDB-lite"/>
    </source>
</evidence>
<accession>A0ABD3PCA1</accession>
<reference evidence="2 3" key="1">
    <citation type="submission" date="2024-10" db="EMBL/GenBank/DDBJ databases">
        <title>Updated reference genomes for cyclostephanoid diatoms.</title>
        <authorList>
            <person name="Roberts W.R."/>
            <person name="Alverson A.J."/>
        </authorList>
    </citation>
    <scope>NUCLEOTIDE SEQUENCE [LARGE SCALE GENOMIC DNA]</scope>
    <source>
        <strain evidence="2 3">AJA010-31</strain>
    </source>
</reference>
<dbReference type="AlphaFoldDB" id="A0ABD3PCA1"/>
<proteinExistence type="predicted"/>
<gene>
    <name evidence="2" type="ORF">ACHAWO_009111</name>
</gene>
<evidence type="ECO:0000313" key="2">
    <source>
        <dbReference type="EMBL" id="KAL3785795.1"/>
    </source>
</evidence>
<protein>
    <submittedName>
        <fullName evidence="2">Uncharacterized protein</fullName>
    </submittedName>
</protein>
<name>A0ABD3PCA1_9STRA</name>
<feature type="compositionally biased region" description="Acidic residues" evidence="1">
    <location>
        <begin position="140"/>
        <end position="151"/>
    </location>
</feature>
<comment type="caution">
    <text evidence="2">The sequence shown here is derived from an EMBL/GenBank/DDBJ whole genome shotgun (WGS) entry which is preliminary data.</text>
</comment>
<keyword evidence="3" id="KW-1185">Reference proteome</keyword>
<feature type="compositionally biased region" description="Polar residues" evidence="1">
    <location>
        <begin position="155"/>
        <end position="166"/>
    </location>
</feature>